<name>A0A6G1DN21_9ORYZ</name>
<keyword evidence="1" id="KW-1133">Transmembrane helix</keyword>
<proteinExistence type="predicted"/>
<organism evidence="2 3">
    <name type="scientific">Oryza meyeriana var. granulata</name>
    <dbReference type="NCBI Taxonomy" id="110450"/>
    <lineage>
        <taxon>Eukaryota</taxon>
        <taxon>Viridiplantae</taxon>
        <taxon>Streptophyta</taxon>
        <taxon>Embryophyta</taxon>
        <taxon>Tracheophyta</taxon>
        <taxon>Spermatophyta</taxon>
        <taxon>Magnoliopsida</taxon>
        <taxon>Liliopsida</taxon>
        <taxon>Poales</taxon>
        <taxon>Poaceae</taxon>
        <taxon>BOP clade</taxon>
        <taxon>Oryzoideae</taxon>
        <taxon>Oryzeae</taxon>
        <taxon>Oryzinae</taxon>
        <taxon>Oryza</taxon>
        <taxon>Oryza meyeriana</taxon>
    </lineage>
</organism>
<evidence type="ECO:0000313" key="3">
    <source>
        <dbReference type="Proteomes" id="UP000479710"/>
    </source>
</evidence>
<protein>
    <recommendedName>
        <fullName evidence="4">Transmembrane protein</fullName>
    </recommendedName>
</protein>
<comment type="caution">
    <text evidence="2">The sequence shown here is derived from an EMBL/GenBank/DDBJ whole genome shotgun (WGS) entry which is preliminary data.</text>
</comment>
<keyword evidence="1" id="KW-0812">Transmembrane</keyword>
<gene>
    <name evidence="2" type="ORF">E2562_024931</name>
</gene>
<accession>A0A6G1DN21</accession>
<dbReference type="AlphaFoldDB" id="A0A6G1DN21"/>
<dbReference type="EMBL" id="SPHZ02000006">
    <property type="protein sequence ID" value="KAF0913849.1"/>
    <property type="molecule type" value="Genomic_DNA"/>
</dbReference>
<sequence length="120" mass="13660">MEMKNPLLHGLSYAKWQTRSWKRWRGCSMNVFPQRVVEVHIVNMKTITVKNLVMKILVLVMVLAASVKVVVVGVLVLIISVEDDVDMIAIFYSVITCKPTTACCKYSSPNCCFGFYFVYT</sequence>
<dbReference type="Proteomes" id="UP000479710">
    <property type="component" value="Unassembled WGS sequence"/>
</dbReference>
<evidence type="ECO:0000256" key="1">
    <source>
        <dbReference type="SAM" id="Phobius"/>
    </source>
</evidence>
<feature type="transmembrane region" description="Helical" evidence="1">
    <location>
        <begin position="52"/>
        <end position="79"/>
    </location>
</feature>
<keyword evidence="3" id="KW-1185">Reference proteome</keyword>
<keyword evidence="1" id="KW-0472">Membrane</keyword>
<evidence type="ECO:0000313" key="2">
    <source>
        <dbReference type="EMBL" id="KAF0913849.1"/>
    </source>
</evidence>
<reference evidence="2 3" key="1">
    <citation type="submission" date="2019-11" db="EMBL/GenBank/DDBJ databases">
        <title>Whole genome sequence of Oryza granulata.</title>
        <authorList>
            <person name="Li W."/>
        </authorList>
    </citation>
    <scope>NUCLEOTIDE SEQUENCE [LARGE SCALE GENOMIC DNA]</scope>
    <source>
        <strain evidence="3">cv. Menghai</strain>
        <tissue evidence="2">Leaf</tissue>
    </source>
</reference>
<evidence type="ECO:0008006" key="4">
    <source>
        <dbReference type="Google" id="ProtNLM"/>
    </source>
</evidence>